<dbReference type="AlphaFoldDB" id="A0A1H2V352"/>
<dbReference type="Proteomes" id="UP000199515">
    <property type="component" value="Unassembled WGS sequence"/>
</dbReference>
<evidence type="ECO:0000313" key="3">
    <source>
        <dbReference type="EMBL" id="SDW62743.1"/>
    </source>
</evidence>
<keyword evidence="1" id="KW-1133">Transmembrane helix</keyword>
<evidence type="ECO:0000256" key="1">
    <source>
        <dbReference type="SAM" id="Phobius"/>
    </source>
</evidence>
<feature type="domain" description="DUF6286" evidence="2">
    <location>
        <begin position="64"/>
        <end position="168"/>
    </location>
</feature>
<feature type="transmembrane region" description="Helical" evidence="1">
    <location>
        <begin position="53"/>
        <end position="75"/>
    </location>
</feature>
<accession>A0A1H2V352</accession>
<dbReference type="EMBL" id="FNON01000001">
    <property type="protein sequence ID" value="SDW62743.1"/>
    <property type="molecule type" value="Genomic_DNA"/>
</dbReference>
<dbReference type="OrthoDB" id="4282971at2"/>
<protein>
    <recommendedName>
        <fullName evidence="2">DUF6286 domain-containing protein</fullName>
    </recommendedName>
</protein>
<feature type="transmembrane region" description="Helical" evidence="1">
    <location>
        <begin position="12"/>
        <end position="33"/>
    </location>
</feature>
<dbReference type="InterPro" id="IPR046253">
    <property type="entry name" value="DUF6286"/>
</dbReference>
<keyword evidence="1" id="KW-0472">Membrane</keyword>
<dbReference type="Pfam" id="PF19803">
    <property type="entry name" value="DUF6286"/>
    <property type="match status" value="1"/>
</dbReference>
<reference evidence="3 4" key="1">
    <citation type="submission" date="2016-10" db="EMBL/GenBank/DDBJ databases">
        <authorList>
            <person name="de Groot N.N."/>
        </authorList>
    </citation>
    <scope>NUCLEOTIDE SEQUENCE [LARGE SCALE GENOMIC DNA]</scope>
    <source>
        <strain evidence="3 4">CPCC 202699</strain>
    </source>
</reference>
<dbReference type="RefSeq" id="WP_091287276.1">
    <property type="nucleotide sequence ID" value="NZ_FNON01000001.1"/>
</dbReference>
<gene>
    <name evidence="3" type="ORF">SAMN05421504_1011090</name>
</gene>
<sequence>MKRRPRRSLPATLTALGLLAMCALVAIVSIQLIVGERPWVDYRVVTRVRWNELVPVIAGGIAALLGLLLLLAAVLPGRLTVFPLRGDESGIDSGASRRSYRSTLRAAASGVDGVSSAKLKIGRRQVAAVVSTERTVTDGLADAVRSALDQRLAQIGPVEQPTVKVRVKASRSAS</sequence>
<proteinExistence type="predicted"/>
<evidence type="ECO:0000259" key="2">
    <source>
        <dbReference type="Pfam" id="PF19803"/>
    </source>
</evidence>
<name>A0A1H2V352_9PSEU</name>
<organism evidence="3 4">
    <name type="scientific">Amycolatopsis xylanica</name>
    <dbReference type="NCBI Taxonomy" id="589385"/>
    <lineage>
        <taxon>Bacteria</taxon>
        <taxon>Bacillati</taxon>
        <taxon>Actinomycetota</taxon>
        <taxon>Actinomycetes</taxon>
        <taxon>Pseudonocardiales</taxon>
        <taxon>Pseudonocardiaceae</taxon>
        <taxon>Amycolatopsis</taxon>
    </lineage>
</organism>
<evidence type="ECO:0000313" key="4">
    <source>
        <dbReference type="Proteomes" id="UP000199515"/>
    </source>
</evidence>
<keyword evidence="4" id="KW-1185">Reference proteome</keyword>
<keyword evidence="1" id="KW-0812">Transmembrane</keyword>
<dbReference type="STRING" id="589385.SAMN05421504_1011090"/>